<keyword evidence="5" id="KW-1185">Reference proteome</keyword>
<dbReference type="OrthoDB" id="4849794at2759"/>
<dbReference type="Gene3D" id="3.20.20.520">
    <property type="entry name" value="Glycosyl hydrolase family 115"/>
    <property type="match status" value="1"/>
</dbReference>
<reference evidence="4 5" key="1">
    <citation type="submission" date="2019-02" db="EMBL/GenBank/DDBJ databases">
        <title>Genome sequencing of the rare red list fungi Bondarzewia mesenterica.</title>
        <authorList>
            <person name="Buettner E."/>
            <person name="Kellner H."/>
        </authorList>
    </citation>
    <scope>NUCLEOTIDE SEQUENCE [LARGE SCALE GENOMIC DNA]</scope>
    <source>
        <strain evidence="4 5">DSM 108281</strain>
    </source>
</reference>
<dbReference type="InterPro" id="IPR031924">
    <property type="entry name" value="GH115"/>
</dbReference>
<evidence type="ECO:0000313" key="5">
    <source>
        <dbReference type="Proteomes" id="UP000310158"/>
    </source>
</evidence>
<dbReference type="EMBL" id="SGPL01000053">
    <property type="protein sequence ID" value="THH19174.1"/>
    <property type="molecule type" value="Genomic_DNA"/>
</dbReference>
<dbReference type="Proteomes" id="UP000310158">
    <property type="component" value="Unassembled WGS sequence"/>
</dbReference>
<accession>A0A4S4M2B0</accession>
<dbReference type="InterPro" id="IPR041437">
    <property type="entry name" value="GH115_C"/>
</dbReference>
<name>A0A4S4M2B0_9AGAM</name>
<organism evidence="4 5">
    <name type="scientific">Bondarzewia mesenterica</name>
    <dbReference type="NCBI Taxonomy" id="1095465"/>
    <lineage>
        <taxon>Eukaryota</taxon>
        <taxon>Fungi</taxon>
        <taxon>Dikarya</taxon>
        <taxon>Basidiomycota</taxon>
        <taxon>Agaricomycotina</taxon>
        <taxon>Agaricomycetes</taxon>
        <taxon>Russulales</taxon>
        <taxon>Bondarzewiaceae</taxon>
        <taxon>Bondarzewia</taxon>
    </lineage>
</organism>
<dbReference type="Gene3D" id="2.60.120.1620">
    <property type="match status" value="1"/>
</dbReference>
<dbReference type="Pfam" id="PF17829">
    <property type="entry name" value="GH115_C"/>
    <property type="match status" value="1"/>
</dbReference>
<evidence type="ECO:0000259" key="2">
    <source>
        <dbReference type="Pfam" id="PF17829"/>
    </source>
</evidence>
<dbReference type="Gene3D" id="3.30.379.10">
    <property type="entry name" value="Chitobiase/beta-hexosaminidase domain 2-like"/>
    <property type="match status" value="1"/>
</dbReference>
<dbReference type="GO" id="GO:0016787">
    <property type="term" value="F:hydrolase activity"/>
    <property type="evidence" value="ECO:0007669"/>
    <property type="project" value="UniProtKB-KW"/>
</dbReference>
<evidence type="ECO:0000313" key="4">
    <source>
        <dbReference type="EMBL" id="THH19174.1"/>
    </source>
</evidence>
<protein>
    <submittedName>
        <fullName evidence="4">Uncharacterized protein</fullName>
    </submittedName>
</protein>
<dbReference type="InterPro" id="IPR024361">
    <property type="entry name" value="BACON"/>
</dbReference>
<dbReference type="InterPro" id="IPR042301">
    <property type="entry name" value="GH115_sf"/>
</dbReference>
<sequence length="1029" mass="114079">MLARSALSASQTIKQVIQTWKKVVDITIMSRVYLWRGIYFLALTCGVCAIGQDTCVSFLSSTSSFSVVNNGKAAPVFISTNEWPGVQRAADDFKSDIQKVTGVTPKLSNFTSSSGLGSSMEPILIGTLGKSSLIDQVVNNSKLDVSSIEGQWEAFMTRVVDNPLPGIGKAYVIIGSDKRGTIYALYDHSEQFGVSPWYWWADVPVTRHSDIFVSASGCSHGSPTVKYRGIFLNDEQPALQFWAMEKFTNGTGAALTGSPFNHLFYTKLFELLLRLKANYLWPAMWSSAFAVDDPQNQPLADSFGIVMGTSHQEPLMRSTPVEWDLFGSGPWDYTTNSQNIYNYWQVGVQRAKPYESIYTMGMRGAGDVPLSETENIGLLEEIVSDQRTLLTDVFNGTNITTIPQMWCLYKEVEGYYDDGMRVDDDITLLWTDDNWGNIRRYPIASERNRTGGAGVYYHFDYVGDPRDYKWITSTQISKVFEQMSLAVDRKATEIWIVNVGDLKPYEMSIEFFVTYGWNATRWSLTNMDSFVSSWAVREFDLSAQDANTVASIVANLTMYLSRRKPELLSSTTFDLVNYREADNVLAAWDSLNHSASRIYNNLSSDMQPAFFELVFHPVQAGYTLTKLWISAGVNNLRTSQARVSANNYAEQVEQLFEMDYDLEHEYQTILNGKWDLMMDQPHVMYYYWQQPTQNTMPPVSRVQSRKPNIAGVMRITPEGTMGTWPGDNQYQCSQGYNCPNPSLSLDAYTPFNSRFVDVSAGGSIPFTFTATSNVSWLSITPAEGSLSNSNPEQRVELTVDWSKVNGAASAQILFNAAATAQQALIVPLTFTANHTTVPSGFKGFVEGDGGIAIEAAHATRNTTVGDVTWREIPNYGRTLSGVTPWPRLGNNEANYTAGSGPNLEYDFYNFNTISETGNVTVTVYVSPSLNANGQDRPLALGVQIDSESPQTTYFIPPSTPGSEPAAWDGLGGFVANSIVPIVGNFTATPGSHTLKLWMIEPAVVIQKIVIDTGGVRESYLGPPESVIIQ</sequence>
<dbReference type="PANTHER" id="PTHR37842:SF2">
    <property type="entry name" value="GYLCOSYL HYDROLASE 115 C-TERMINAL DOMAIN-CONTAINING PROTEIN"/>
    <property type="match status" value="1"/>
</dbReference>
<feature type="domain" description="Gylcosyl hydrolase 115 C-terminal" evidence="2">
    <location>
        <begin position="843"/>
        <end position="1024"/>
    </location>
</feature>
<feature type="domain" description="BACON" evidence="3">
    <location>
        <begin position="756"/>
        <end position="816"/>
    </location>
</feature>
<gene>
    <name evidence="4" type="ORF">EW146_g1951</name>
</gene>
<dbReference type="PANTHER" id="PTHR37842">
    <property type="match status" value="1"/>
</dbReference>
<comment type="caution">
    <text evidence="4">The sequence shown here is derived from an EMBL/GenBank/DDBJ whole genome shotgun (WGS) entry which is preliminary data.</text>
</comment>
<evidence type="ECO:0000256" key="1">
    <source>
        <dbReference type="ARBA" id="ARBA00022801"/>
    </source>
</evidence>
<evidence type="ECO:0000259" key="3">
    <source>
        <dbReference type="Pfam" id="PF19190"/>
    </source>
</evidence>
<keyword evidence="1" id="KW-0378">Hydrolase</keyword>
<dbReference type="Gene3D" id="1.20.58.2150">
    <property type="match status" value="1"/>
</dbReference>
<dbReference type="Pfam" id="PF19190">
    <property type="entry name" value="BACON_2"/>
    <property type="match status" value="1"/>
</dbReference>
<dbReference type="AlphaFoldDB" id="A0A4S4M2B0"/>
<proteinExistence type="predicted"/>
<dbReference type="Pfam" id="PF15979">
    <property type="entry name" value="Glyco_hydro_115"/>
    <property type="match status" value="1"/>
</dbReference>
<dbReference type="InterPro" id="IPR029018">
    <property type="entry name" value="Hex-like_dom2"/>
</dbReference>